<evidence type="ECO:0000256" key="2">
    <source>
        <dbReference type="ARBA" id="ARBA00022737"/>
    </source>
</evidence>
<feature type="region of interest" description="Disordered" evidence="6">
    <location>
        <begin position="166"/>
        <end position="197"/>
    </location>
</feature>
<evidence type="ECO:0000313" key="9">
    <source>
        <dbReference type="Proteomes" id="UP001465755"/>
    </source>
</evidence>
<gene>
    <name evidence="8" type="ORF">WJX73_008152</name>
</gene>
<feature type="region of interest" description="Disordered" evidence="6">
    <location>
        <begin position="39"/>
        <end position="61"/>
    </location>
</feature>
<proteinExistence type="predicted"/>
<keyword evidence="9" id="KW-1185">Reference proteome</keyword>
<dbReference type="PANTHER" id="PTHR12547">
    <property type="entry name" value="CCCH ZINC FINGER/TIS11-RELATED"/>
    <property type="match status" value="1"/>
</dbReference>
<evidence type="ECO:0000259" key="7">
    <source>
        <dbReference type="PROSITE" id="PS50103"/>
    </source>
</evidence>
<dbReference type="InterPro" id="IPR036855">
    <property type="entry name" value="Znf_CCCH_sf"/>
</dbReference>
<organism evidence="8 9">
    <name type="scientific">Symbiochloris irregularis</name>
    <dbReference type="NCBI Taxonomy" id="706552"/>
    <lineage>
        <taxon>Eukaryota</taxon>
        <taxon>Viridiplantae</taxon>
        <taxon>Chlorophyta</taxon>
        <taxon>core chlorophytes</taxon>
        <taxon>Trebouxiophyceae</taxon>
        <taxon>Trebouxiales</taxon>
        <taxon>Trebouxiaceae</taxon>
        <taxon>Symbiochloris</taxon>
    </lineage>
</organism>
<dbReference type="Proteomes" id="UP001465755">
    <property type="component" value="Unassembled WGS sequence"/>
</dbReference>
<feature type="domain" description="C3H1-type" evidence="7">
    <location>
        <begin position="64"/>
        <end position="83"/>
    </location>
</feature>
<keyword evidence="4 5" id="KW-0862">Zinc</keyword>
<keyword evidence="3 5" id="KW-0863">Zinc-finger</keyword>
<feature type="region of interest" description="Disordered" evidence="6">
    <location>
        <begin position="229"/>
        <end position="253"/>
    </location>
</feature>
<dbReference type="GO" id="GO:0003729">
    <property type="term" value="F:mRNA binding"/>
    <property type="evidence" value="ECO:0007669"/>
    <property type="project" value="InterPro"/>
</dbReference>
<feature type="compositionally biased region" description="Gly residues" evidence="6">
    <location>
        <begin position="229"/>
        <end position="239"/>
    </location>
</feature>
<sequence>MEGYGQPHPGMLPPGMHPMGGMGGGMMMPPGMMPPDGPMWKRQRMDDSGYEPPGSRGNKEGSIFYKTRMCNRWQEGTCTFGDRPPVPPFPQGTPTSEPEGGNGTPGHNSRPGPGSAGAPSNPEAAATEARRAQYYKSRLCNFFMQTGNCSYRDRCQYAHGYEELRKPNPGGSVPGGMADRGEGRGGGPPFPPGMMGQKGPMGGPMAQGPMGGPMGGPMDMFPPMGGGMGGGLPFPGGMPGVPPMGPQGIPADV</sequence>
<evidence type="ECO:0000256" key="3">
    <source>
        <dbReference type="ARBA" id="ARBA00022771"/>
    </source>
</evidence>
<name>A0AAW1PV50_9CHLO</name>
<evidence type="ECO:0000256" key="4">
    <source>
        <dbReference type="ARBA" id="ARBA00022833"/>
    </source>
</evidence>
<dbReference type="Pfam" id="PF00642">
    <property type="entry name" value="zf-CCCH"/>
    <property type="match status" value="1"/>
</dbReference>
<feature type="zinc finger region" description="C3H1-type" evidence="5">
    <location>
        <begin position="64"/>
        <end position="83"/>
    </location>
</feature>
<dbReference type="InterPro" id="IPR000571">
    <property type="entry name" value="Znf_CCCH"/>
</dbReference>
<dbReference type="PANTHER" id="PTHR12547:SF18">
    <property type="entry name" value="PROTEIN TIS11"/>
    <property type="match status" value="1"/>
</dbReference>
<evidence type="ECO:0000313" key="8">
    <source>
        <dbReference type="EMBL" id="KAK9812255.1"/>
    </source>
</evidence>
<evidence type="ECO:0000256" key="5">
    <source>
        <dbReference type="PROSITE-ProRule" id="PRU00723"/>
    </source>
</evidence>
<dbReference type="Gene3D" id="4.10.1000.10">
    <property type="entry name" value="Zinc finger, CCCH-type"/>
    <property type="match status" value="1"/>
</dbReference>
<feature type="domain" description="C3H1-type" evidence="7">
    <location>
        <begin position="134"/>
        <end position="162"/>
    </location>
</feature>
<keyword evidence="1 5" id="KW-0479">Metal-binding</keyword>
<feature type="zinc finger region" description="C3H1-type" evidence="5">
    <location>
        <begin position="134"/>
        <end position="162"/>
    </location>
</feature>
<accession>A0AAW1PV50</accession>
<dbReference type="PROSITE" id="PS50103">
    <property type="entry name" value="ZF_C3H1"/>
    <property type="match status" value="2"/>
</dbReference>
<keyword evidence="2" id="KW-0677">Repeat</keyword>
<dbReference type="SMART" id="SM00356">
    <property type="entry name" value="ZnF_C3H1"/>
    <property type="match status" value="2"/>
</dbReference>
<dbReference type="AlphaFoldDB" id="A0AAW1PV50"/>
<dbReference type="EMBL" id="JALJOQ010000008">
    <property type="protein sequence ID" value="KAK9812255.1"/>
    <property type="molecule type" value="Genomic_DNA"/>
</dbReference>
<evidence type="ECO:0000256" key="6">
    <source>
        <dbReference type="SAM" id="MobiDB-lite"/>
    </source>
</evidence>
<dbReference type="InterPro" id="IPR045877">
    <property type="entry name" value="ZFP36-like"/>
</dbReference>
<evidence type="ECO:0000256" key="1">
    <source>
        <dbReference type="ARBA" id="ARBA00022723"/>
    </source>
</evidence>
<feature type="region of interest" description="Disordered" evidence="6">
    <location>
        <begin position="76"/>
        <end position="129"/>
    </location>
</feature>
<dbReference type="SUPFAM" id="SSF90229">
    <property type="entry name" value="CCCH zinc finger"/>
    <property type="match status" value="1"/>
</dbReference>
<dbReference type="GO" id="GO:0008270">
    <property type="term" value="F:zinc ion binding"/>
    <property type="evidence" value="ECO:0007669"/>
    <property type="project" value="UniProtKB-KW"/>
</dbReference>
<feature type="compositionally biased region" description="Low complexity" evidence="6">
    <location>
        <begin position="109"/>
        <end position="126"/>
    </location>
</feature>
<dbReference type="GO" id="GO:0010468">
    <property type="term" value="P:regulation of gene expression"/>
    <property type="evidence" value="ECO:0007669"/>
    <property type="project" value="UniProtKB-ARBA"/>
</dbReference>
<dbReference type="GO" id="GO:0051252">
    <property type="term" value="P:regulation of RNA metabolic process"/>
    <property type="evidence" value="ECO:0007669"/>
    <property type="project" value="UniProtKB-ARBA"/>
</dbReference>
<dbReference type="FunFam" id="4.10.1000.10:FF:000003">
    <property type="entry name" value="Zinc finger CCCH domain-containing protein"/>
    <property type="match status" value="1"/>
</dbReference>
<protein>
    <recommendedName>
        <fullName evidence="7">C3H1-type domain-containing protein</fullName>
    </recommendedName>
</protein>
<reference evidence="8 9" key="1">
    <citation type="journal article" date="2024" name="Nat. Commun.">
        <title>Phylogenomics reveals the evolutionary origins of lichenization in chlorophyte algae.</title>
        <authorList>
            <person name="Puginier C."/>
            <person name="Libourel C."/>
            <person name="Otte J."/>
            <person name="Skaloud P."/>
            <person name="Haon M."/>
            <person name="Grisel S."/>
            <person name="Petersen M."/>
            <person name="Berrin J.G."/>
            <person name="Delaux P.M."/>
            <person name="Dal Grande F."/>
            <person name="Keller J."/>
        </authorList>
    </citation>
    <scope>NUCLEOTIDE SEQUENCE [LARGE SCALE GENOMIC DNA]</scope>
    <source>
        <strain evidence="8 9">SAG 2036</strain>
    </source>
</reference>
<comment type="caution">
    <text evidence="8">The sequence shown here is derived from an EMBL/GenBank/DDBJ whole genome shotgun (WGS) entry which is preliminary data.</text>
</comment>